<gene>
    <name evidence="1" type="ORF">GGD46_003427</name>
</gene>
<sequence length="75" mass="8424">MTMLLYNLHLIAAERGDGLRPELLRMMMRPTVLSNIGQTGEARRACEQAERNEEVATDHAAAAGIVEFPVRNFRL</sequence>
<proteinExistence type="predicted"/>
<dbReference type="RefSeq" id="WP_184705824.1">
    <property type="nucleotide sequence ID" value="NZ_JACHBG010000007.1"/>
</dbReference>
<dbReference type="AlphaFoldDB" id="A0A7X0ISU4"/>
<dbReference type="EMBL" id="JACHBG010000007">
    <property type="protein sequence ID" value="MBB6486132.1"/>
    <property type="molecule type" value="Genomic_DNA"/>
</dbReference>
<reference evidence="1 2" key="1">
    <citation type="submission" date="2020-08" db="EMBL/GenBank/DDBJ databases">
        <title>Genomic Encyclopedia of Type Strains, Phase IV (KMG-V): Genome sequencing to study the core and pangenomes of soil and plant-associated prokaryotes.</title>
        <authorList>
            <person name="Whitman W."/>
        </authorList>
    </citation>
    <scope>NUCLEOTIDE SEQUENCE [LARGE SCALE GENOMIC DNA]</scope>
    <source>
        <strain evidence="1 2">SEMIA 4060</strain>
    </source>
</reference>
<protein>
    <submittedName>
        <fullName evidence="1">Uncharacterized protein</fullName>
    </submittedName>
</protein>
<evidence type="ECO:0000313" key="1">
    <source>
        <dbReference type="EMBL" id="MBB6486132.1"/>
    </source>
</evidence>
<comment type="caution">
    <text evidence="1">The sequence shown here is derived from an EMBL/GenBank/DDBJ whole genome shotgun (WGS) entry which is preliminary data.</text>
</comment>
<dbReference type="Proteomes" id="UP000565576">
    <property type="component" value="Unassembled WGS sequence"/>
</dbReference>
<name>A0A7X0ISU4_9HYPH</name>
<organism evidence="1 2">
    <name type="scientific">Rhizobium lusitanum</name>
    <dbReference type="NCBI Taxonomy" id="293958"/>
    <lineage>
        <taxon>Bacteria</taxon>
        <taxon>Pseudomonadati</taxon>
        <taxon>Pseudomonadota</taxon>
        <taxon>Alphaproteobacteria</taxon>
        <taxon>Hyphomicrobiales</taxon>
        <taxon>Rhizobiaceae</taxon>
        <taxon>Rhizobium/Agrobacterium group</taxon>
        <taxon>Rhizobium</taxon>
    </lineage>
</organism>
<evidence type="ECO:0000313" key="2">
    <source>
        <dbReference type="Proteomes" id="UP000565576"/>
    </source>
</evidence>
<accession>A0A7X0ISU4</accession>